<protein>
    <recommendedName>
        <fullName evidence="5">Kinetoplast-associated protein-like protein</fullName>
    </recommendedName>
</protein>
<feature type="region of interest" description="Disordered" evidence="2">
    <location>
        <begin position="125"/>
        <end position="159"/>
    </location>
</feature>
<proteinExistence type="predicted"/>
<dbReference type="GO" id="GO:0007018">
    <property type="term" value="P:microtubule-based movement"/>
    <property type="evidence" value="ECO:0007669"/>
    <property type="project" value="InterPro"/>
</dbReference>
<feature type="coiled-coil region" evidence="1">
    <location>
        <begin position="762"/>
        <end position="789"/>
    </location>
</feature>
<dbReference type="AlphaFoldDB" id="A0A836HNH7"/>
<reference evidence="3 4" key="1">
    <citation type="submission" date="2021-02" db="EMBL/GenBank/DDBJ databases">
        <title>Leishmania (Mundinia) enrietti genome sequencing and assembly.</title>
        <authorList>
            <person name="Almutairi H."/>
            <person name="Gatherer D."/>
        </authorList>
    </citation>
    <scope>NUCLEOTIDE SEQUENCE [LARGE SCALE GENOMIC DNA]</scope>
    <source>
        <strain evidence="3">CUR178</strain>
    </source>
</reference>
<sequence>MGIVAADRPELTVGAIVVYECLLDGTAGTTTWRVGSILALPSSSFIRDTVNADATATTEQSVRPKESRQASVEDAPQKTSRTGSGSQDEEENASAMATWPLLPTSACQTVLIQPWISWASATDAHGDAGHVKRPDKAARAPTTAAGGGASSGSPSPHHHAITPAIRLAEIEAIQAELAEIRRFAEGEVDVDADVSLAEALSQACTRVFAPSSQPRAWGTEAGVTAEGGGGEDIGAKLAQQIEQKRVEFGQRVERILSSLRTTRNRELELREAHKTLQLSLEDAKQQLHDAQEKVQRIDKQHLREIQGYRLPSAGVKLVMDAVFCVLGETTTSWTDMVAVMRNPSFIAKVVTFDHARLTPAAVQVLKEHFISNPRFSYADALKGSRALGQFHEWVMRQMQLVEAGSAHAKFMAEKSASGAALAAARRNIEAETAALRHVEEELETLRCQQTHWLQKRRSGTRNTHPSGGDEVPPGGSPPSTNFLASAPEPQGEATASLRRSATKAESSASEPARLRATGTLAVVPTASTEATASYDAAAGVDHDGAQRQSSTSVKGPAVPARCAPAPHTATNPVTAEDGSTTATSNGVAAADPLLAPTIAQHQQQLLETVPPGAQWMCPEQGTLPTCYILRSSILCIVHHQQEHRSHTPREASPDSGARALEPNLLQLTTAQQQAATAKVREAEENAWQRFAAELERKLKEASSAQAEADAKALEDRERQLLAAQATLEEERAIHRKELAEALASAAAREQQLTVAQQQACKARNVMTQQRQLDEKATEAEEQQQAATAKALACEAEAALIDALRAQLTATEAATNFCRATLESQRAEALAAKERQTARLAAVSAIREKIEKLAESCTVAAADDRFQGWKQRAVEKKSLTRELIVQLNGLEKEKAEVKASIAKVRSLLAALQQQVLNSQGRSVQLKEARRAAREKLQALTNESAHEEGSYFDTETELVSRTNVQEQQVLLSITESVRAASTALKSVSDALEIHQQQRAAEPNEEEALIAKMFREADGRMRNHEGSNLAAQMMRDVREAATGSFLRRHQWTWMNVCLGALLLLSLTTLQYKKYCV</sequence>
<accession>A0A836HNH7</accession>
<dbReference type="RefSeq" id="XP_067695249.1">
    <property type="nucleotide sequence ID" value="XM_067838863.1"/>
</dbReference>
<dbReference type="InterPro" id="IPR026983">
    <property type="entry name" value="DHC"/>
</dbReference>
<dbReference type="EMBL" id="JAFHKP010000009">
    <property type="protein sequence ID" value="KAG5484623.1"/>
    <property type="molecule type" value="Genomic_DNA"/>
</dbReference>
<keyword evidence="1" id="KW-0175">Coiled coil</keyword>
<feature type="compositionally biased region" description="Polar residues" evidence="2">
    <location>
        <begin position="497"/>
        <end position="509"/>
    </location>
</feature>
<feature type="coiled-coil region" evidence="1">
    <location>
        <begin position="665"/>
        <end position="733"/>
    </location>
</feature>
<dbReference type="GO" id="GO:0030286">
    <property type="term" value="C:dynein complex"/>
    <property type="evidence" value="ECO:0007669"/>
    <property type="project" value="InterPro"/>
</dbReference>
<comment type="caution">
    <text evidence="3">The sequence shown here is derived from an EMBL/GenBank/DDBJ whole genome shotgun (WGS) entry which is preliminary data.</text>
</comment>
<feature type="compositionally biased region" description="Basic and acidic residues" evidence="2">
    <location>
        <begin position="125"/>
        <end position="138"/>
    </location>
</feature>
<feature type="coiled-coil region" evidence="1">
    <location>
        <begin position="266"/>
        <end position="300"/>
    </location>
</feature>
<feature type="compositionally biased region" description="Polar residues" evidence="2">
    <location>
        <begin position="568"/>
        <end position="584"/>
    </location>
</feature>
<dbReference type="PANTHER" id="PTHR45703">
    <property type="entry name" value="DYNEIN HEAVY CHAIN"/>
    <property type="match status" value="1"/>
</dbReference>
<gene>
    <name evidence="3" type="ORF">CUR178_07214</name>
</gene>
<organism evidence="3 4">
    <name type="scientific">Leishmania enriettii</name>
    <dbReference type="NCBI Taxonomy" id="5663"/>
    <lineage>
        <taxon>Eukaryota</taxon>
        <taxon>Discoba</taxon>
        <taxon>Euglenozoa</taxon>
        <taxon>Kinetoplastea</taxon>
        <taxon>Metakinetoplastina</taxon>
        <taxon>Trypanosomatida</taxon>
        <taxon>Trypanosomatidae</taxon>
        <taxon>Leishmaniinae</taxon>
        <taxon>Leishmania</taxon>
    </lineage>
</organism>
<evidence type="ECO:0008006" key="5">
    <source>
        <dbReference type="Google" id="ProtNLM"/>
    </source>
</evidence>
<dbReference type="GO" id="GO:0051959">
    <property type="term" value="F:dynein light intermediate chain binding"/>
    <property type="evidence" value="ECO:0007669"/>
    <property type="project" value="InterPro"/>
</dbReference>
<dbReference type="Gene3D" id="1.20.920.20">
    <property type="match status" value="1"/>
</dbReference>
<evidence type="ECO:0000256" key="2">
    <source>
        <dbReference type="SAM" id="MobiDB-lite"/>
    </source>
</evidence>
<evidence type="ECO:0000256" key="1">
    <source>
        <dbReference type="SAM" id="Coils"/>
    </source>
</evidence>
<dbReference type="OrthoDB" id="267560at2759"/>
<dbReference type="GO" id="GO:0045505">
    <property type="term" value="F:dynein intermediate chain binding"/>
    <property type="evidence" value="ECO:0007669"/>
    <property type="project" value="InterPro"/>
</dbReference>
<feature type="region of interest" description="Disordered" evidence="2">
    <location>
        <begin position="539"/>
        <end position="584"/>
    </location>
</feature>
<evidence type="ECO:0000313" key="4">
    <source>
        <dbReference type="Proteomes" id="UP000674179"/>
    </source>
</evidence>
<feature type="compositionally biased region" description="Polar residues" evidence="2">
    <location>
        <begin position="77"/>
        <end position="86"/>
    </location>
</feature>
<feature type="region of interest" description="Disordered" evidence="2">
    <location>
        <begin position="54"/>
        <end position="94"/>
    </location>
</feature>
<feature type="coiled-coil region" evidence="1">
    <location>
        <begin position="886"/>
        <end position="941"/>
    </location>
</feature>
<feature type="coiled-coil region" evidence="1">
    <location>
        <begin position="421"/>
        <end position="448"/>
    </location>
</feature>
<name>A0A836HNH7_LEIEN</name>
<keyword evidence="4" id="KW-1185">Reference proteome</keyword>
<dbReference type="KEGG" id="lenr:94174373"/>
<evidence type="ECO:0000313" key="3">
    <source>
        <dbReference type="EMBL" id="KAG5484623.1"/>
    </source>
</evidence>
<dbReference type="GeneID" id="94174373"/>
<feature type="region of interest" description="Disordered" evidence="2">
    <location>
        <begin position="450"/>
        <end position="520"/>
    </location>
</feature>
<dbReference type="Proteomes" id="UP000674179">
    <property type="component" value="Chromosome 9"/>
</dbReference>